<dbReference type="EMBL" id="JBEAFC010000003">
    <property type="protein sequence ID" value="KAL1562166.1"/>
    <property type="molecule type" value="Genomic_DNA"/>
</dbReference>
<comment type="caution">
    <text evidence="1">The sequence shown here is derived from an EMBL/GenBank/DDBJ whole genome shotgun (WGS) entry which is preliminary data.</text>
</comment>
<protein>
    <submittedName>
        <fullName evidence="1">Uncharacterized protein</fullName>
    </submittedName>
</protein>
<dbReference type="Proteomes" id="UP001567538">
    <property type="component" value="Unassembled WGS sequence"/>
</dbReference>
<name>A0ABD1I4D4_SALDI</name>
<sequence>MSSVLLSVSRSKSYFISYKNTMNLFVRNGPQKGMQRLEDTTLGFKRFVSGDLVNGNLHWSSSSDELGLKSKSAKAWDWERVCQYRDLEDDNLIMLSW</sequence>
<reference evidence="1 2" key="1">
    <citation type="submission" date="2024-06" db="EMBL/GenBank/DDBJ databases">
        <title>A chromosome level genome sequence of Diviner's sage (Salvia divinorum).</title>
        <authorList>
            <person name="Ford S.A."/>
            <person name="Ro D.-K."/>
            <person name="Ness R.W."/>
            <person name="Phillips M.A."/>
        </authorList>
    </citation>
    <scope>NUCLEOTIDE SEQUENCE [LARGE SCALE GENOMIC DNA]</scope>
    <source>
        <strain evidence="1">SAF-2024a</strain>
        <tissue evidence="1">Leaf</tissue>
    </source>
</reference>
<keyword evidence="2" id="KW-1185">Reference proteome</keyword>
<organism evidence="1 2">
    <name type="scientific">Salvia divinorum</name>
    <name type="common">Maria pastora</name>
    <name type="synonym">Diviner's sage</name>
    <dbReference type="NCBI Taxonomy" id="28513"/>
    <lineage>
        <taxon>Eukaryota</taxon>
        <taxon>Viridiplantae</taxon>
        <taxon>Streptophyta</taxon>
        <taxon>Embryophyta</taxon>
        <taxon>Tracheophyta</taxon>
        <taxon>Spermatophyta</taxon>
        <taxon>Magnoliopsida</taxon>
        <taxon>eudicotyledons</taxon>
        <taxon>Gunneridae</taxon>
        <taxon>Pentapetalae</taxon>
        <taxon>asterids</taxon>
        <taxon>lamiids</taxon>
        <taxon>Lamiales</taxon>
        <taxon>Lamiaceae</taxon>
        <taxon>Nepetoideae</taxon>
        <taxon>Mentheae</taxon>
        <taxon>Salviinae</taxon>
        <taxon>Salvia</taxon>
        <taxon>Salvia subgen. Calosphace</taxon>
    </lineage>
</organism>
<accession>A0ABD1I4D4</accession>
<proteinExistence type="predicted"/>
<evidence type="ECO:0000313" key="2">
    <source>
        <dbReference type="Proteomes" id="UP001567538"/>
    </source>
</evidence>
<gene>
    <name evidence="1" type="ORF">AAHA92_04774</name>
</gene>
<evidence type="ECO:0000313" key="1">
    <source>
        <dbReference type="EMBL" id="KAL1562166.1"/>
    </source>
</evidence>
<dbReference type="AlphaFoldDB" id="A0ABD1I4D4"/>